<dbReference type="SUPFAM" id="SSF48403">
    <property type="entry name" value="Ankyrin repeat"/>
    <property type="match status" value="1"/>
</dbReference>
<evidence type="ECO:0000313" key="2">
    <source>
        <dbReference type="Proteomes" id="UP001283361"/>
    </source>
</evidence>
<dbReference type="InterPro" id="IPR036770">
    <property type="entry name" value="Ankyrin_rpt-contain_sf"/>
</dbReference>
<dbReference type="InterPro" id="IPR002110">
    <property type="entry name" value="Ankyrin_rpt"/>
</dbReference>
<gene>
    <name evidence="1" type="ORF">RRG08_031574</name>
</gene>
<dbReference type="AlphaFoldDB" id="A0AAE1B434"/>
<reference evidence="1" key="1">
    <citation type="journal article" date="2023" name="G3 (Bethesda)">
        <title>A reference genome for the long-term kleptoplast-retaining sea slug Elysia crispata morphotype clarki.</title>
        <authorList>
            <person name="Eastman K.E."/>
            <person name="Pendleton A.L."/>
            <person name="Shaikh M.A."/>
            <person name="Suttiyut T."/>
            <person name="Ogas R."/>
            <person name="Tomko P."/>
            <person name="Gavelis G."/>
            <person name="Widhalm J.R."/>
            <person name="Wisecaver J.H."/>
        </authorList>
    </citation>
    <scope>NUCLEOTIDE SEQUENCE</scope>
    <source>
        <strain evidence="1">ECLA1</strain>
    </source>
</reference>
<name>A0AAE1B434_9GAST</name>
<protein>
    <submittedName>
        <fullName evidence="1">Uncharacterized protein</fullName>
    </submittedName>
</protein>
<comment type="caution">
    <text evidence="1">The sequence shown here is derived from an EMBL/GenBank/DDBJ whole genome shotgun (WGS) entry which is preliminary data.</text>
</comment>
<dbReference type="EMBL" id="JAWDGP010000665">
    <property type="protein sequence ID" value="KAK3798561.1"/>
    <property type="molecule type" value="Genomic_DNA"/>
</dbReference>
<dbReference type="Gene3D" id="1.25.40.20">
    <property type="entry name" value="Ankyrin repeat-containing domain"/>
    <property type="match status" value="1"/>
</dbReference>
<dbReference type="Pfam" id="PF13637">
    <property type="entry name" value="Ank_4"/>
    <property type="match status" value="1"/>
</dbReference>
<evidence type="ECO:0000313" key="1">
    <source>
        <dbReference type="EMBL" id="KAK3798561.1"/>
    </source>
</evidence>
<accession>A0AAE1B434</accession>
<keyword evidence="2" id="KW-1185">Reference proteome</keyword>
<dbReference type="Proteomes" id="UP001283361">
    <property type="component" value="Unassembled WGS sequence"/>
</dbReference>
<organism evidence="1 2">
    <name type="scientific">Elysia crispata</name>
    <name type="common">lettuce slug</name>
    <dbReference type="NCBI Taxonomy" id="231223"/>
    <lineage>
        <taxon>Eukaryota</taxon>
        <taxon>Metazoa</taxon>
        <taxon>Spiralia</taxon>
        <taxon>Lophotrochozoa</taxon>
        <taxon>Mollusca</taxon>
        <taxon>Gastropoda</taxon>
        <taxon>Heterobranchia</taxon>
        <taxon>Euthyneura</taxon>
        <taxon>Panpulmonata</taxon>
        <taxon>Sacoglossa</taxon>
        <taxon>Placobranchoidea</taxon>
        <taxon>Plakobranchidae</taxon>
        <taxon>Elysia</taxon>
    </lineage>
</organism>
<sequence>MLLSTSARSARYLRWWSVRLATRKCGFHSQWWHGILCNQPYPWDTESRLNHRYFEKLRGRRANQSLALCCDHFLTDTSKTLSEPVKFRLPPLLKKRKLLESGKVKVDCCDQQGRTALEMAVTGNDVDVVCYLLERSSGKYIHKWSWACSDSSPTKCTVTVVGIGSLRPRGCLLFLL</sequence>
<proteinExistence type="predicted"/>